<accession>A0A1F5CC33</accession>
<evidence type="ECO:0000313" key="1">
    <source>
        <dbReference type="EMBL" id="OGD40429.1"/>
    </source>
</evidence>
<protein>
    <submittedName>
        <fullName evidence="1">Uncharacterized protein</fullName>
    </submittedName>
</protein>
<reference evidence="1 2" key="1">
    <citation type="journal article" date="2016" name="Nat. Commun.">
        <title>Thousands of microbial genomes shed light on interconnected biogeochemical processes in an aquifer system.</title>
        <authorList>
            <person name="Anantharaman K."/>
            <person name="Brown C.T."/>
            <person name="Hug L.A."/>
            <person name="Sharon I."/>
            <person name="Castelle C.J."/>
            <person name="Probst A.J."/>
            <person name="Thomas B.C."/>
            <person name="Singh A."/>
            <person name="Wilkins M.J."/>
            <person name="Karaoz U."/>
            <person name="Brodie E.L."/>
            <person name="Williams K.H."/>
            <person name="Hubbard S.S."/>
            <person name="Banfield J.F."/>
        </authorList>
    </citation>
    <scope>NUCLEOTIDE SEQUENCE [LARGE SCALE GENOMIC DNA]</scope>
</reference>
<comment type="caution">
    <text evidence="1">The sequence shown here is derived from an EMBL/GenBank/DDBJ whole genome shotgun (WGS) entry which is preliminary data.</text>
</comment>
<dbReference type="EMBL" id="MEYV01000009">
    <property type="protein sequence ID" value="OGD40429.1"/>
    <property type="molecule type" value="Genomic_DNA"/>
</dbReference>
<name>A0A1F5CC33_9BACT</name>
<gene>
    <name evidence="1" type="ORF">A3I30_01315</name>
</gene>
<organism evidence="1 2">
    <name type="scientific">Candidatus Azambacteria bacterium RIFCSPLOWO2_02_FULL_44_14</name>
    <dbReference type="NCBI Taxonomy" id="1797306"/>
    <lineage>
        <taxon>Bacteria</taxon>
        <taxon>Candidatus Azamiibacteriota</taxon>
    </lineage>
</organism>
<proteinExistence type="predicted"/>
<dbReference type="AlphaFoldDB" id="A0A1F5CC33"/>
<dbReference type="Proteomes" id="UP000177197">
    <property type="component" value="Unassembled WGS sequence"/>
</dbReference>
<evidence type="ECO:0000313" key="2">
    <source>
        <dbReference type="Proteomes" id="UP000177197"/>
    </source>
</evidence>
<sequence length="77" mass="8664">MTTKTKTKKEIYWRCKKCLHAEALAMEGGDEHEFYACPVASPDSIEDPRLRRDFALLLGCGGFARKGEGCGEKQFVH</sequence>